<dbReference type="InterPro" id="IPR003599">
    <property type="entry name" value="Ig_sub"/>
</dbReference>
<keyword evidence="2" id="KW-0217">Developmental protein</keyword>
<feature type="domain" description="Ig-like" evidence="21">
    <location>
        <begin position="429"/>
        <end position="511"/>
    </location>
</feature>
<dbReference type="FunFam" id="2.60.40.10:FF:000008">
    <property type="entry name" value="roundabout homolog 2 isoform X2"/>
    <property type="match status" value="2"/>
</dbReference>
<feature type="domain" description="Ig-like" evidence="21">
    <location>
        <begin position="325"/>
        <end position="418"/>
    </location>
</feature>
<feature type="compositionally biased region" description="Low complexity" evidence="19">
    <location>
        <begin position="1180"/>
        <end position="1207"/>
    </location>
</feature>
<dbReference type="Gene3D" id="2.60.40.10">
    <property type="entry name" value="Immunoglobulins"/>
    <property type="match status" value="8"/>
</dbReference>
<feature type="domain" description="Fibronectin type-III" evidence="22">
    <location>
        <begin position="749"/>
        <end position="847"/>
    </location>
</feature>
<feature type="region of interest" description="Disordered" evidence="19">
    <location>
        <begin position="519"/>
        <end position="541"/>
    </location>
</feature>
<evidence type="ECO:0000256" key="17">
    <source>
        <dbReference type="ARBA" id="ARBA00061206"/>
    </source>
</evidence>
<dbReference type="FunFam" id="2.60.40.10:FF:000055">
    <property type="entry name" value="roundabout homolog 1 isoform X2"/>
    <property type="match status" value="1"/>
</dbReference>
<comment type="subcellular location">
    <subcellularLocation>
        <location evidence="1">Membrane</location>
        <topology evidence="1">Single-pass type I membrane protein</topology>
    </subcellularLocation>
</comment>
<dbReference type="InterPro" id="IPR007110">
    <property type="entry name" value="Ig-like_dom"/>
</dbReference>
<proteinExistence type="inferred from homology"/>
<dbReference type="SMART" id="SM00060">
    <property type="entry name" value="FN3"/>
    <property type="match status" value="3"/>
</dbReference>
<keyword evidence="5 20" id="KW-0812">Transmembrane</keyword>
<dbReference type="Proteomes" id="UP000236370">
    <property type="component" value="Unassembled WGS sequence"/>
</dbReference>
<gene>
    <name evidence="23" type="ORF">CK820_G0015527</name>
</gene>
<evidence type="ECO:0000256" key="10">
    <source>
        <dbReference type="ARBA" id="ARBA00022989"/>
    </source>
</evidence>
<feature type="domain" description="Ig-like" evidence="21">
    <location>
        <begin position="42"/>
        <end position="138"/>
    </location>
</feature>
<keyword evidence="13" id="KW-0675">Receptor</keyword>
<evidence type="ECO:0000256" key="11">
    <source>
        <dbReference type="ARBA" id="ARBA00023136"/>
    </source>
</evidence>
<feature type="region of interest" description="Disordered" evidence="19">
    <location>
        <begin position="1014"/>
        <end position="1362"/>
    </location>
</feature>
<keyword evidence="12" id="KW-1015">Disulfide bond</keyword>
<keyword evidence="8" id="KW-0221">Differentiation</keyword>
<dbReference type="GO" id="GO:0050772">
    <property type="term" value="P:positive regulation of axonogenesis"/>
    <property type="evidence" value="ECO:0007669"/>
    <property type="project" value="UniProtKB-ARBA"/>
</dbReference>
<dbReference type="InterPro" id="IPR013783">
    <property type="entry name" value="Ig-like_fold"/>
</dbReference>
<dbReference type="PROSITE" id="PS50853">
    <property type="entry name" value="FN3"/>
    <property type="match status" value="3"/>
</dbReference>
<feature type="transmembrane region" description="Helical" evidence="20">
    <location>
        <begin position="870"/>
        <end position="892"/>
    </location>
</feature>
<feature type="compositionally biased region" description="Polar residues" evidence="19">
    <location>
        <begin position="1126"/>
        <end position="1135"/>
    </location>
</feature>
<feature type="compositionally biased region" description="Acidic residues" evidence="19">
    <location>
        <begin position="1077"/>
        <end position="1090"/>
    </location>
</feature>
<keyword evidence="3" id="KW-0145">Chemotaxis</keyword>
<keyword evidence="9" id="KW-0524">Neurogenesis</keyword>
<dbReference type="FunFam" id="2.60.40.10:FF:000053">
    <property type="entry name" value="Roundabout guidance receptor 1"/>
    <property type="match status" value="1"/>
</dbReference>
<dbReference type="GO" id="GO:0030154">
    <property type="term" value="P:cell differentiation"/>
    <property type="evidence" value="ECO:0007669"/>
    <property type="project" value="UniProtKB-KW"/>
</dbReference>
<keyword evidence="4" id="KW-0597">Phosphoprotein</keyword>
<feature type="compositionally biased region" description="Basic and acidic residues" evidence="19">
    <location>
        <begin position="1272"/>
        <end position="1282"/>
    </location>
</feature>
<dbReference type="EMBL" id="NBAG03000239">
    <property type="protein sequence ID" value="PNI65676.1"/>
    <property type="molecule type" value="Genomic_DNA"/>
</dbReference>
<evidence type="ECO:0000256" key="2">
    <source>
        <dbReference type="ARBA" id="ARBA00022473"/>
    </source>
</evidence>
<evidence type="ECO:0000256" key="20">
    <source>
        <dbReference type="SAM" id="Phobius"/>
    </source>
</evidence>
<keyword evidence="6" id="KW-0732">Signal</keyword>
<organism evidence="23 24">
    <name type="scientific">Pan troglodytes</name>
    <name type="common">Chimpanzee</name>
    <dbReference type="NCBI Taxonomy" id="9598"/>
    <lineage>
        <taxon>Eukaryota</taxon>
        <taxon>Metazoa</taxon>
        <taxon>Chordata</taxon>
        <taxon>Craniata</taxon>
        <taxon>Vertebrata</taxon>
        <taxon>Euteleostomi</taxon>
        <taxon>Mammalia</taxon>
        <taxon>Eutheria</taxon>
        <taxon>Euarchontoglires</taxon>
        <taxon>Primates</taxon>
        <taxon>Haplorrhini</taxon>
        <taxon>Catarrhini</taxon>
        <taxon>Hominidae</taxon>
        <taxon>Pan</taxon>
    </lineage>
</organism>
<dbReference type="Pfam" id="PF07679">
    <property type="entry name" value="I-set"/>
    <property type="match status" value="3"/>
</dbReference>
<dbReference type="PROSITE" id="PS50835">
    <property type="entry name" value="IG_LIKE"/>
    <property type="match status" value="5"/>
</dbReference>
<keyword evidence="7" id="KW-0677">Repeat</keyword>
<name>A0A2J8N1P0_PANTR</name>
<feature type="domain" description="Fibronectin type-III" evidence="22">
    <location>
        <begin position="536"/>
        <end position="630"/>
    </location>
</feature>
<dbReference type="InterPro" id="IPR013098">
    <property type="entry name" value="Ig_I-set"/>
</dbReference>
<comment type="function">
    <text evidence="16">Receptor involved in axon guidance during development. Acts as a multifunctional regulator of pathfinding that simultaneously mediates NELL2 repulsion, inhibits SLIT repulsion, and facilitates Netrin-1/NTN1 attraction. In spinal cord development plays a role in guiding commissural axons probably by preventing premature sensitivity to Slit proteins thus inhibiting Slit signaling through ROBO1/ROBO2. Binding OF NELL2 to the receptor ROBO3 promotes oligomerization of ROBO3, resulting in the repulsion of commissural axons in the midline. ROBO3 also indirectly boosts axon attraction to NTN1 without interacting with NTN1 itself.</text>
</comment>
<feature type="compositionally biased region" description="Pro residues" evidence="19">
    <location>
        <begin position="1136"/>
        <end position="1147"/>
    </location>
</feature>
<evidence type="ECO:0000256" key="6">
    <source>
        <dbReference type="ARBA" id="ARBA00022729"/>
    </source>
</evidence>
<keyword evidence="10 20" id="KW-1133">Transmembrane helix</keyword>
<feature type="domain" description="Ig-like" evidence="21">
    <location>
        <begin position="236"/>
        <end position="320"/>
    </location>
</feature>
<evidence type="ECO:0000256" key="18">
    <source>
        <dbReference type="ARBA" id="ARBA00067997"/>
    </source>
</evidence>
<dbReference type="InterPro" id="IPR036179">
    <property type="entry name" value="Ig-like_dom_sf"/>
</dbReference>
<dbReference type="SUPFAM" id="SSF48726">
    <property type="entry name" value="Immunoglobulin"/>
    <property type="match status" value="5"/>
</dbReference>
<dbReference type="SMART" id="SM00409">
    <property type="entry name" value="IG"/>
    <property type="match status" value="5"/>
</dbReference>
<evidence type="ECO:0000259" key="22">
    <source>
        <dbReference type="PROSITE" id="PS50853"/>
    </source>
</evidence>
<dbReference type="FunFam" id="2.60.40.10:FF:001028">
    <property type="entry name" value="Roundabout guidance receptor 3"/>
    <property type="match status" value="1"/>
</dbReference>
<feature type="compositionally biased region" description="Polar residues" evidence="19">
    <location>
        <begin position="1311"/>
        <end position="1325"/>
    </location>
</feature>
<dbReference type="GO" id="GO:0016020">
    <property type="term" value="C:membrane"/>
    <property type="evidence" value="ECO:0007669"/>
    <property type="project" value="UniProtKB-SubCell"/>
</dbReference>
<dbReference type="InterPro" id="IPR036116">
    <property type="entry name" value="FN3_sf"/>
</dbReference>
<dbReference type="Pfam" id="PF00041">
    <property type="entry name" value="fn3"/>
    <property type="match status" value="3"/>
</dbReference>
<feature type="compositionally biased region" description="Low complexity" evidence="19">
    <location>
        <begin position="1326"/>
        <end position="1352"/>
    </location>
</feature>
<dbReference type="SUPFAM" id="SSF49265">
    <property type="entry name" value="Fibronectin type III"/>
    <property type="match status" value="2"/>
</dbReference>
<feature type="compositionally biased region" description="Low complexity" evidence="19">
    <location>
        <begin position="1045"/>
        <end position="1061"/>
    </location>
</feature>
<evidence type="ECO:0000313" key="24">
    <source>
        <dbReference type="Proteomes" id="UP000236370"/>
    </source>
</evidence>
<keyword evidence="14" id="KW-0325">Glycoprotein</keyword>
<dbReference type="PANTHER" id="PTHR12231:SF236">
    <property type="entry name" value="ROUNDABOUT HOMOLOG 3"/>
    <property type="match status" value="1"/>
</dbReference>
<evidence type="ECO:0000256" key="12">
    <source>
        <dbReference type="ARBA" id="ARBA00023157"/>
    </source>
</evidence>
<feature type="domain" description="Fibronectin type-III" evidence="22">
    <location>
        <begin position="649"/>
        <end position="744"/>
    </location>
</feature>
<comment type="similarity">
    <text evidence="17">Belongs to the immunoglobulin superfamily. ROBO family.</text>
</comment>
<dbReference type="InterPro" id="IPR051170">
    <property type="entry name" value="Neural/epithelial_adhesion"/>
</dbReference>
<evidence type="ECO:0000313" key="23">
    <source>
        <dbReference type="EMBL" id="PNI65676.1"/>
    </source>
</evidence>
<dbReference type="SMART" id="SM00406">
    <property type="entry name" value="IGv"/>
    <property type="match status" value="3"/>
</dbReference>
<feature type="region of interest" description="Disordered" evidence="19">
    <location>
        <begin position="943"/>
        <end position="967"/>
    </location>
</feature>
<dbReference type="GO" id="GO:0007156">
    <property type="term" value="P:homophilic cell adhesion via plasma membrane adhesion molecules"/>
    <property type="evidence" value="ECO:0007669"/>
    <property type="project" value="UniProtKB-ARBA"/>
</dbReference>
<evidence type="ECO:0000256" key="9">
    <source>
        <dbReference type="ARBA" id="ARBA00022902"/>
    </source>
</evidence>
<evidence type="ECO:0000256" key="13">
    <source>
        <dbReference type="ARBA" id="ARBA00023170"/>
    </source>
</evidence>
<dbReference type="GO" id="GO:0050925">
    <property type="term" value="P:negative regulation of negative chemotaxis"/>
    <property type="evidence" value="ECO:0007669"/>
    <property type="project" value="UniProtKB-ARBA"/>
</dbReference>
<dbReference type="CDD" id="cd00063">
    <property type="entry name" value="FN3"/>
    <property type="match status" value="3"/>
</dbReference>
<sequence>MERPEDSLSLWSLNLSPQFPCLNALRHPLSPGSRVGPEDAMPRIVEQPPDLLVSRGEPATLPCRAEGRPRPNIEWYKNGARVATVREDPRAHRLLLPSGALFFPRIVHGRRARPDEGVYTCVARNYLGAAASRNASLEVAVLRDDFRQSPGNVVVAVGEPAVLECVPPRGHPEPSVSWRKDGARLKEEEGRITIRGGKLMMSHTLKSDAGMYVCVASNMAGERESAAAEVMVLERPSFLRRPVNQVVLADAPVTFLCEVKGDPPPRLRWRKEDGELPTGRYEIRSDHSLWIGHVSAEDEGTYTCVAENSVGRAEASGSLSVHVPPQLVTQPKDQMAAPGESVAFQCETKGNPPPAIFWQKEGSQVLLFPSQSLQPKGRFSVSPRGQLNITAVQRGDAGYYVCQAVSVAGSILAKALLEIKGASLDGLPPVILQGPANQTLVLGSSVWLPCRVTGNPQPSVRWKKDGQWLQGDDLQFKTMANGTLYIANVQEMDMGFYSCVAKSSIGEATWSGWLKMREDWGVSPDPPTEPSSPPGAPSQPVVTEITKNSITLTWKPNPQTGAAVTSYVIEAFSPAAGNTWRTVADGVQLETHTVSGLQPNTIYLFLVRAVGAWGLSEPSPVSEPVRTQDSSPSRPVEDPWRGQQGLAEVAVRLQEPIVLGPRTLQVSWTVDGPVQLVQGFQVSWRVAGPEGGSWTMLDLQSPSQQSTVLRGLPPGTQIQIKVQAQGQEGLGAESLSVTRSIPEEAPSGPPQGVAVALGGDGNSSITVSWEPPLPSQQNGVITEYQIWCLGNESRFHLNRSAAGWARSAMLRGLVPGLLYRTLVAAATSAGVGVPSAPVLVQLPSPPDLEPGLEVGAGLAVRLARVLREPAFLAGSGAACGALLLGLCAALYWRRKQRKELSHYTASFAYTPAVSFPHSEGLSGASSRPPMGLGPAPYSWLADSWPHPSRSPSAQEPRGSCCPSNPDPDDRYYNEAGISLYLAQTARGTAAPGEGPVYSTIDPAGEELQTFHGGFPQHPSGDLGPWSQYAPPEWSQGDSGAKGGKVKLLGKPVQMPSLNWPEALPPPPPSCELSCLEGQEEELEGSSEPEEWCLPMPERSHLTEPSSSGGCLVTPSRRETPSPTPSYGQQSTATLTPSPPDPPQPPNDMPHLHQMPRRVPLGPSSPLSVSQPMLGIREGRPAGLGAGPAASPHLSPSPAPSTASSAPGRTWQGNGEMTPPLQGPRARFRKKPKALPYRRENSPGDLPPPPLPPPEEEASWALELRAAGSMSSLERERSGERKAVQAVPLAAQRGLHPDEEAWLPYSRPSFLSRGQGTSTCSTAGSNSSRGSSSSRGSRGPGRSRSQSRSQSQRPRQKRREEPR</sequence>
<dbReference type="GO" id="GO:0006935">
    <property type="term" value="P:chemotaxis"/>
    <property type="evidence" value="ECO:0007669"/>
    <property type="project" value="UniProtKB-KW"/>
</dbReference>
<evidence type="ECO:0000256" key="7">
    <source>
        <dbReference type="ARBA" id="ARBA00022737"/>
    </source>
</evidence>
<feature type="region of interest" description="Disordered" evidence="19">
    <location>
        <begin position="617"/>
        <end position="640"/>
    </location>
</feature>
<evidence type="ECO:0000256" key="1">
    <source>
        <dbReference type="ARBA" id="ARBA00004479"/>
    </source>
</evidence>
<evidence type="ECO:0000256" key="15">
    <source>
        <dbReference type="ARBA" id="ARBA00023319"/>
    </source>
</evidence>
<comment type="caution">
    <text evidence="23">The sequence shown here is derived from an EMBL/GenBank/DDBJ whole genome shotgun (WGS) entry which is preliminary data.</text>
</comment>
<dbReference type="GO" id="GO:0035295">
    <property type="term" value="P:tube development"/>
    <property type="evidence" value="ECO:0007669"/>
    <property type="project" value="UniProtKB-ARBA"/>
</dbReference>
<keyword evidence="11 20" id="KW-0472">Membrane</keyword>
<accession>A0A2J8N1P0</accession>
<dbReference type="PANTHER" id="PTHR12231">
    <property type="entry name" value="CTX-RELATED TYPE I TRANSMEMBRANE PROTEIN"/>
    <property type="match status" value="1"/>
</dbReference>
<evidence type="ECO:0000256" key="8">
    <source>
        <dbReference type="ARBA" id="ARBA00022782"/>
    </source>
</evidence>
<dbReference type="FunFam" id="2.60.40.10:FF:000043">
    <property type="entry name" value="roundabout homolog 2 isoform X2"/>
    <property type="match status" value="1"/>
</dbReference>
<dbReference type="InterPro" id="IPR003961">
    <property type="entry name" value="FN3_dom"/>
</dbReference>
<evidence type="ECO:0000256" key="19">
    <source>
        <dbReference type="SAM" id="MobiDB-lite"/>
    </source>
</evidence>
<evidence type="ECO:0000259" key="21">
    <source>
        <dbReference type="PROSITE" id="PS50835"/>
    </source>
</evidence>
<evidence type="ECO:0000256" key="3">
    <source>
        <dbReference type="ARBA" id="ARBA00022500"/>
    </source>
</evidence>
<dbReference type="SMART" id="SM00408">
    <property type="entry name" value="IGc2"/>
    <property type="match status" value="5"/>
</dbReference>
<dbReference type="InterPro" id="IPR013106">
    <property type="entry name" value="Ig_V-set"/>
</dbReference>
<evidence type="ECO:0000256" key="16">
    <source>
        <dbReference type="ARBA" id="ARBA00054174"/>
    </source>
</evidence>
<evidence type="ECO:0000256" key="5">
    <source>
        <dbReference type="ARBA" id="ARBA00022692"/>
    </source>
</evidence>
<reference evidence="23 24" key="1">
    <citation type="submission" date="2017-12" db="EMBL/GenBank/DDBJ databases">
        <title>High-resolution comparative analysis of great ape genomes.</title>
        <authorList>
            <person name="Pollen A."/>
            <person name="Hastie A."/>
            <person name="Hormozdiari F."/>
            <person name="Dougherty M."/>
            <person name="Liu R."/>
            <person name="Chaisson M."/>
            <person name="Hoppe E."/>
            <person name="Hill C."/>
            <person name="Pang A."/>
            <person name="Hillier L."/>
            <person name="Baker C."/>
            <person name="Armstrong J."/>
            <person name="Shendure J."/>
            <person name="Paten B."/>
            <person name="Wilson R."/>
            <person name="Chao H."/>
            <person name="Schneider V."/>
            <person name="Ventura M."/>
            <person name="Kronenberg Z."/>
            <person name="Murali S."/>
            <person name="Gordon D."/>
            <person name="Cantsilieris S."/>
            <person name="Munson K."/>
            <person name="Nelson B."/>
            <person name="Raja A."/>
            <person name="Underwood J."/>
            <person name="Diekhans M."/>
            <person name="Fiddes I."/>
            <person name="Haussler D."/>
            <person name="Eichler E."/>
        </authorList>
    </citation>
    <scope>NUCLEOTIDE SEQUENCE [LARGE SCALE GENOMIC DNA]</scope>
    <source>
        <strain evidence="23">Yerkes chimp pedigree #C0471</strain>
    </source>
</reference>
<dbReference type="Pfam" id="PF13927">
    <property type="entry name" value="Ig_3"/>
    <property type="match status" value="2"/>
</dbReference>
<dbReference type="FunFam" id="2.60.40.10:FF:000888">
    <property type="entry name" value="Roundabout guidance receptor 3"/>
    <property type="match status" value="1"/>
</dbReference>
<keyword evidence="15" id="KW-0393">Immunoglobulin domain</keyword>
<dbReference type="InterPro" id="IPR003598">
    <property type="entry name" value="Ig_sub2"/>
</dbReference>
<evidence type="ECO:0000256" key="4">
    <source>
        <dbReference type="ARBA" id="ARBA00022553"/>
    </source>
</evidence>
<evidence type="ECO:0000256" key="14">
    <source>
        <dbReference type="ARBA" id="ARBA00023180"/>
    </source>
</evidence>
<dbReference type="GO" id="GO:0007420">
    <property type="term" value="P:brain development"/>
    <property type="evidence" value="ECO:0007669"/>
    <property type="project" value="UniProtKB-ARBA"/>
</dbReference>
<feature type="domain" description="Ig-like" evidence="21">
    <location>
        <begin position="144"/>
        <end position="231"/>
    </location>
</feature>
<protein>
    <recommendedName>
        <fullName evidence="18">Roundabout homolog 3</fullName>
    </recommendedName>
</protein>
<dbReference type="FunFam" id="2.60.40.10:FF:000026">
    <property type="entry name" value="roundabout homolog 2 isoform X1"/>
    <property type="match status" value="1"/>
</dbReference>
<feature type="compositionally biased region" description="Low complexity" evidence="19">
    <location>
        <begin position="1156"/>
        <end position="1169"/>
    </location>
</feature>
<feature type="compositionally biased region" description="Pro residues" evidence="19">
    <location>
        <begin position="524"/>
        <end position="537"/>
    </location>
</feature>